<keyword evidence="1" id="KW-0732">Signal</keyword>
<proteinExistence type="predicted"/>
<dbReference type="RefSeq" id="WP_129121473.1">
    <property type="nucleotide sequence ID" value="NZ_PEIB01000004.1"/>
</dbReference>
<sequence>MALWKKLVLLIALISPVVSQASSNESEGAWDRALESASLALDAAKDAGENAWVAAKDKSSDALVWLEARAGEGWIVVKDLSDDVWASLTRNGEELWEESKVLQRNFLIEARVTIDKILAPERNIEERHELSKDKDEEVLANQA</sequence>
<protein>
    <submittedName>
        <fullName evidence="2">Uncharacterized protein</fullName>
    </submittedName>
</protein>
<dbReference type="Proteomes" id="UP000290287">
    <property type="component" value="Unassembled WGS sequence"/>
</dbReference>
<organism evidence="2 3">
    <name type="scientific">Veronia nyctiphanis</name>
    <dbReference type="NCBI Taxonomy" id="1278244"/>
    <lineage>
        <taxon>Bacteria</taxon>
        <taxon>Pseudomonadati</taxon>
        <taxon>Pseudomonadota</taxon>
        <taxon>Gammaproteobacteria</taxon>
        <taxon>Vibrionales</taxon>
        <taxon>Vibrionaceae</taxon>
        <taxon>Veronia</taxon>
    </lineage>
</organism>
<evidence type="ECO:0000313" key="2">
    <source>
        <dbReference type="EMBL" id="RXJ74116.1"/>
    </source>
</evidence>
<comment type="caution">
    <text evidence="2">The sequence shown here is derived from an EMBL/GenBank/DDBJ whole genome shotgun (WGS) entry which is preliminary data.</text>
</comment>
<name>A0A4Q0YSI2_9GAMM</name>
<keyword evidence="3" id="KW-1185">Reference proteome</keyword>
<reference evidence="2 3" key="1">
    <citation type="submission" date="2017-10" db="EMBL/GenBank/DDBJ databases">
        <title>Nyctiphanis sp. nov., isolated from the stomach of the euphausiid Nyctiphanes simplex (Hansen, 1911) in the Gulf of California.</title>
        <authorList>
            <person name="Gomez-Gil B."/>
            <person name="Aguilar-Mendez M."/>
            <person name="Lopez-Cortes A."/>
            <person name="Gomez-Gutierrez J."/>
            <person name="Roque A."/>
            <person name="Lang E."/>
            <person name="Gonzalez-Castillo A."/>
        </authorList>
    </citation>
    <scope>NUCLEOTIDE SEQUENCE [LARGE SCALE GENOMIC DNA]</scope>
    <source>
        <strain evidence="2 3">CAIM 600</strain>
    </source>
</reference>
<feature type="chain" id="PRO_5021014182" evidence="1">
    <location>
        <begin position="22"/>
        <end position="143"/>
    </location>
</feature>
<dbReference type="AlphaFoldDB" id="A0A4Q0YSI2"/>
<accession>A0A4Q0YSI2</accession>
<dbReference type="EMBL" id="PEIB01000004">
    <property type="protein sequence ID" value="RXJ74116.1"/>
    <property type="molecule type" value="Genomic_DNA"/>
</dbReference>
<evidence type="ECO:0000256" key="1">
    <source>
        <dbReference type="SAM" id="SignalP"/>
    </source>
</evidence>
<evidence type="ECO:0000313" key="3">
    <source>
        <dbReference type="Proteomes" id="UP000290287"/>
    </source>
</evidence>
<feature type="signal peptide" evidence="1">
    <location>
        <begin position="1"/>
        <end position="21"/>
    </location>
</feature>
<dbReference type="OrthoDB" id="9865372at2"/>
<gene>
    <name evidence="2" type="ORF">CS022_05680</name>
</gene>